<reference evidence="4" key="1">
    <citation type="submission" date="2018-09" db="EMBL/GenBank/DDBJ databases">
        <title>Complete Genome Sequencing of Sulfolobus sp. JCM 16834.</title>
        <authorList>
            <person name="Kato S."/>
            <person name="Itoh T."/>
            <person name="Ohkuma M."/>
        </authorList>
    </citation>
    <scope>NUCLEOTIDE SEQUENCE [LARGE SCALE GENOMIC DNA]</scope>
    <source>
        <strain evidence="4">IC-007</strain>
    </source>
</reference>
<dbReference type="RefSeq" id="WP_054845086.1">
    <property type="nucleotide sequence ID" value="NZ_AP018929.1"/>
</dbReference>
<evidence type="ECO:0000313" key="2">
    <source>
        <dbReference type="EMBL" id="BBG26998.1"/>
    </source>
</evidence>
<dbReference type="AlphaFoldDB" id="A0A510E4M1"/>
<dbReference type="Proteomes" id="UP000325030">
    <property type="component" value="Chromosome"/>
</dbReference>
<protein>
    <recommendedName>
        <fullName evidence="5">KEOPS complex subunit</fullName>
    </recommendedName>
</protein>
<evidence type="ECO:0008006" key="5">
    <source>
        <dbReference type="Google" id="ProtNLM"/>
    </source>
</evidence>
<dbReference type="KEGG" id="step:IC006_1550"/>
<evidence type="ECO:0000313" key="1">
    <source>
        <dbReference type="EMBL" id="BBG24241.1"/>
    </source>
</evidence>
<accession>A0A510E4M1</accession>
<dbReference type="EMBL" id="AP018930">
    <property type="protein sequence ID" value="BBG26998.1"/>
    <property type="molecule type" value="Genomic_DNA"/>
</dbReference>
<accession>A0A510DVJ9</accession>
<dbReference type="OrthoDB" id="27208at2157"/>
<reference evidence="2 3" key="2">
    <citation type="journal article" date="2020" name="Int. J. Syst. Evol. Microbiol.">
        <title>Sulfuracidifex tepidarius gen. nov., sp. nov. and transfer of Sulfolobus metallicus Huber and Stetter 1992 to the genus Sulfuracidifex as Sulfuracidifex metallicus comb. nov.</title>
        <authorList>
            <person name="Itoh T."/>
            <person name="Miura T."/>
            <person name="Sakai H.D."/>
            <person name="Kato S."/>
            <person name="Ohkuma M."/>
            <person name="Takashina T."/>
        </authorList>
    </citation>
    <scope>NUCLEOTIDE SEQUENCE</scope>
    <source>
        <strain evidence="1 3">IC-006</strain>
        <strain evidence="2">IC-007</strain>
    </source>
</reference>
<dbReference type="NCBIfam" id="NF011470">
    <property type="entry name" value="PRK14887.1"/>
    <property type="match status" value="1"/>
</dbReference>
<dbReference type="STRING" id="1294262.GCA_001316085_00491"/>
<evidence type="ECO:0000313" key="3">
    <source>
        <dbReference type="Proteomes" id="UP000322983"/>
    </source>
</evidence>
<sequence>MVSIKIEVDYDKPEEIVRSIEVDNVDVPEGMRISSKEDANKAIIMIEMDVKEPKELMTMRNTADEIMRHVDVVVRTMRGLNI</sequence>
<dbReference type="Proteomes" id="UP000322983">
    <property type="component" value="Chromosome"/>
</dbReference>
<dbReference type="GeneID" id="41717865"/>
<dbReference type="EMBL" id="AP018929">
    <property type="protein sequence ID" value="BBG24241.1"/>
    <property type="molecule type" value="Genomic_DNA"/>
</dbReference>
<organism evidence="2 4">
    <name type="scientific">Sulfuracidifex tepidarius</name>
    <dbReference type="NCBI Taxonomy" id="1294262"/>
    <lineage>
        <taxon>Archaea</taxon>
        <taxon>Thermoproteota</taxon>
        <taxon>Thermoprotei</taxon>
        <taxon>Sulfolobales</taxon>
        <taxon>Sulfolobaceae</taxon>
        <taxon>Sulfuracidifex</taxon>
    </lineage>
</organism>
<gene>
    <name evidence="1" type="ORF">IC006_1550</name>
    <name evidence="2" type="ORF">IC007_1527</name>
</gene>
<evidence type="ECO:0000313" key="4">
    <source>
        <dbReference type="Proteomes" id="UP000325030"/>
    </source>
</evidence>
<name>A0A510E4M1_9CREN</name>
<proteinExistence type="predicted"/>
<keyword evidence="3" id="KW-1185">Reference proteome</keyword>